<evidence type="ECO:0000259" key="9">
    <source>
        <dbReference type="PROSITE" id="PS50003"/>
    </source>
</evidence>
<evidence type="ECO:0000256" key="6">
    <source>
        <dbReference type="ARBA" id="ARBA00023055"/>
    </source>
</evidence>
<dbReference type="GO" id="GO:0005829">
    <property type="term" value="C:cytosol"/>
    <property type="evidence" value="ECO:0007669"/>
    <property type="project" value="TreeGrafter"/>
</dbReference>
<evidence type="ECO:0000256" key="8">
    <source>
        <dbReference type="SAM" id="MobiDB-lite"/>
    </source>
</evidence>
<dbReference type="GO" id="GO:0030011">
    <property type="term" value="P:maintenance of cell polarity"/>
    <property type="evidence" value="ECO:0007669"/>
    <property type="project" value="TreeGrafter"/>
</dbReference>
<keyword evidence="7" id="KW-0446">Lipid-binding</keyword>
<dbReference type="GO" id="GO:0032934">
    <property type="term" value="F:sterol binding"/>
    <property type="evidence" value="ECO:0007669"/>
    <property type="project" value="TreeGrafter"/>
</dbReference>
<evidence type="ECO:0000256" key="2">
    <source>
        <dbReference type="ARBA" id="ARBA00008842"/>
    </source>
</evidence>
<evidence type="ECO:0000256" key="3">
    <source>
        <dbReference type="ARBA" id="ARBA00022448"/>
    </source>
</evidence>
<name>A0A0D1ZRN9_EXOME</name>
<dbReference type="SUPFAM" id="SSF101576">
    <property type="entry name" value="Supernatant protein factor (SPF), C-terminal domain"/>
    <property type="match status" value="1"/>
</dbReference>
<dbReference type="SUPFAM" id="SSF50729">
    <property type="entry name" value="PH domain-like"/>
    <property type="match status" value="1"/>
</dbReference>
<dbReference type="GO" id="GO:0034727">
    <property type="term" value="P:piecemeal microautophagy of the nucleus"/>
    <property type="evidence" value="ECO:0007669"/>
    <property type="project" value="TreeGrafter"/>
</dbReference>
<dbReference type="GO" id="GO:0005886">
    <property type="term" value="C:plasma membrane"/>
    <property type="evidence" value="ECO:0007669"/>
    <property type="project" value="TreeGrafter"/>
</dbReference>
<dbReference type="GO" id="GO:0035621">
    <property type="term" value="P:ER to Golgi ceramide transport"/>
    <property type="evidence" value="ECO:0007669"/>
    <property type="project" value="TreeGrafter"/>
</dbReference>
<dbReference type="PANTHER" id="PTHR10972">
    <property type="entry name" value="OXYSTEROL-BINDING PROTEIN-RELATED"/>
    <property type="match status" value="1"/>
</dbReference>
<keyword evidence="11" id="KW-1185">Reference proteome</keyword>
<dbReference type="InterPro" id="IPR001849">
    <property type="entry name" value="PH_domain"/>
</dbReference>
<feature type="region of interest" description="Disordered" evidence="8">
    <location>
        <begin position="887"/>
        <end position="928"/>
    </location>
</feature>
<evidence type="ECO:0000313" key="10">
    <source>
        <dbReference type="EMBL" id="KIV96609.1"/>
    </source>
</evidence>
<feature type="compositionally biased region" description="Acidic residues" evidence="8">
    <location>
        <begin position="537"/>
        <end position="560"/>
    </location>
</feature>
<evidence type="ECO:0000256" key="1">
    <source>
        <dbReference type="ARBA" id="ARBA00004496"/>
    </source>
</evidence>
<dbReference type="PANTHER" id="PTHR10972:SF203">
    <property type="entry name" value="OXYSTEROL-BINDING PROTEIN HOMOLOG 3"/>
    <property type="match status" value="1"/>
</dbReference>
<dbReference type="Pfam" id="PF15409">
    <property type="entry name" value="PH_8"/>
    <property type="match status" value="1"/>
</dbReference>
<keyword evidence="3" id="KW-0813">Transport</keyword>
<dbReference type="InterPro" id="IPR037239">
    <property type="entry name" value="OSBP_sf"/>
</dbReference>
<protein>
    <recommendedName>
        <fullName evidence="9">PH domain-containing protein</fullName>
    </recommendedName>
</protein>
<dbReference type="PROSITE" id="PS50003">
    <property type="entry name" value="PH_DOMAIN"/>
    <property type="match status" value="1"/>
</dbReference>
<dbReference type="OMA" id="SYFVRWV"/>
<organism evidence="10 11">
    <name type="scientific">Exophiala mesophila</name>
    <name type="common">Black yeast-like fungus</name>
    <dbReference type="NCBI Taxonomy" id="212818"/>
    <lineage>
        <taxon>Eukaryota</taxon>
        <taxon>Fungi</taxon>
        <taxon>Dikarya</taxon>
        <taxon>Ascomycota</taxon>
        <taxon>Pezizomycotina</taxon>
        <taxon>Eurotiomycetes</taxon>
        <taxon>Chaetothyriomycetidae</taxon>
        <taxon>Chaetothyriales</taxon>
        <taxon>Herpotrichiellaceae</taxon>
        <taxon>Exophiala</taxon>
    </lineage>
</organism>
<accession>A0A0D1ZRN9</accession>
<dbReference type="AlphaFoldDB" id="A0A0D1ZRN9"/>
<feature type="domain" description="PH" evidence="9">
    <location>
        <begin position="221"/>
        <end position="315"/>
    </location>
</feature>
<dbReference type="OrthoDB" id="1854502at2759"/>
<dbReference type="GO" id="GO:0097038">
    <property type="term" value="C:perinuclear endoplasmic reticulum"/>
    <property type="evidence" value="ECO:0007669"/>
    <property type="project" value="TreeGrafter"/>
</dbReference>
<evidence type="ECO:0000313" key="11">
    <source>
        <dbReference type="Proteomes" id="UP000054302"/>
    </source>
</evidence>
<dbReference type="InterPro" id="IPR000648">
    <property type="entry name" value="Oxysterol-bd"/>
</dbReference>
<keyword evidence="5" id="KW-0597">Phosphoprotein</keyword>
<feature type="region of interest" description="Disordered" evidence="8">
    <location>
        <begin position="376"/>
        <end position="404"/>
    </location>
</feature>
<dbReference type="Pfam" id="PF01237">
    <property type="entry name" value="Oxysterol_BP"/>
    <property type="match status" value="1"/>
</dbReference>
<dbReference type="InterPro" id="IPR041680">
    <property type="entry name" value="PH_8"/>
</dbReference>
<dbReference type="GeneID" id="27318296"/>
<gene>
    <name evidence="10" type="ORF">PV10_00451</name>
</gene>
<sequence>MAGLEQIEVHSRSYLVRWLNAKQEHSISWTLQPHKKSLNFGLFKHPGPLSTLSASHASLPPPSPNPSVPEDEKNDSTTHPSVINKLTAIGLKPIRWIGVCDADKISQGIYDVPLGQGGNYALVFDNTFSKSGSKTATVFLFTYPTACQQQIQLGAQMHHSQAMASAVSIASGMAPMFKRSPRLKAKDKESVDSLRQASIAHSVPASVAALSEGGRLPEEPASIHTGVLQKRRRKKHQGYARRFFCLDYTSSTLSYYHDRNSSALRGAIPLSLAAIASNANSREFSIDSGAEIWHLKASNPADFDAWKSALETATRLMLEAATPADELRVQTGGPSMASGESAVNQQEWARLETLLSRISGTRDAVRRLCLDAVSQPLPTTAGSPRIPTGSPGPTPTDGPTEDYFRQDEKRPFWKRKPSATAAQSNIFKRSVSAQLVVPAPGVETLLRNGVGPYPGARSSSRPYLRHEESMQDHCKAVLFDLDSVVAEFSSLMAESKVRRTTPPKSAVSRLSLQSVDSQEYFDAEDNSRLLDIHSDSDNDESNDEGVGVDEDSATSSDIGDDALEVAKRRSGSVSAYLPPRAKQLTPLPLEDVRRRTTVAAPTIMPPSLIGFLRKNVGKDLSTISMPVSANEPLSLLQRAAEQLEYSQLLNSAVHLTETYDRLMYVTAFAISSLSSSRVKERSIRKPFNPMLGETFELVRQDRGFRLIAEKVSHRPVQLALHAESKDWTFTQSPLPSQKFWGKSSEIITEGKARLVLHGTNEVFSWSAATSFLRNIIAGEKYVEPVGTMTVLNETTGSKAVATFKAKGMFSGRSEDVEVQTFDHNGQGLSIALFGTWTTSLQLKEPGKLTKSTIWSAGPLVDNAPKHYGMTTFAAELNEITAIEENKLPPTDSRLRPDQRALERGDHDRAERVKNQLEEGQRARRRDMEASGEAWKPRWFTRVELGDEVVWKLRTGKDGYWEERARGEWTGVVPVLDV</sequence>
<evidence type="ECO:0000256" key="4">
    <source>
        <dbReference type="ARBA" id="ARBA00022490"/>
    </source>
</evidence>
<evidence type="ECO:0000256" key="5">
    <source>
        <dbReference type="ARBA" id="ARBA00022553"/>
    </source>
</evidence>
<dbReference type="Proteomes" id="UP000054302">
    <property type="component" value="Unassembled WGS sequence"/>
</dbReference>
<dbReference type="VEuPathDB" id="FungiDB:PV10_00451"/>
<dbReference type="InterPro" id="IPR011993">
    <property type="entry name" value="PH-like_dom_sf"/>
</dbReference>
<dbReference type="Gene3D" id="2.30.29.30">
    <property type="entry name" value="Pleckstrin-homology domain (PH domain)/Phosphotyrosine-binding domain (PTB)"/>
    <property type="match status" value="1"/>
</dbReference>
<reference evidence="10 11" key="1">
    <citation type="submission" date="2015-01" db="EMBL/GenBank/DDBJ databases">
        <title>The Genome Sequence of Exophiala mesophila CBS40295.</title>
        <authorList>
            <consortium name="The Broad Institute Genomics Platform"/>
            <person name="Cuomo C."/>
            <person name="de Hoog S."/>
            <person name="Gorbushina A."/>
            <person name="Stielow B."/>
            <person name="Teixiera M."/>
            <person name="Abouelleil A."/>
            <person name="Chapman S.B."/>
            <person name="Priest M."/>
            <person name="Young S.K."/>
            <person name="Wortman J."/>
            <person name="Nusbaum C."/>
            <person name="Birren B."/>
        </authorList>
    </citation>
    <scope>NUCLEOTIDE SEQUENCE [LARGE SCALE GENOMIC DNA]</scope>
    <source>
        <strain evidence="10 11">CBS 40295</strain>
    </source>
</reference>
<dbReference type="FunFam" id="2.40.160.120:FF:000013">
    <property type="entry name" value="Oxysterol binding protein"/>
    <property type="match status" value="1"/>
</dbReference>
<comment type="similarity">
    <text evidence="2">Belongs to the OSBP family.</text>
</comment>
<feature type="region of interest" description="Disordered" evidence="8">
    <location>
        <begin position="53"/>
        <end position="80"/>
    </location>
</feature>
<dbReference type="GO" id="GO:0006897">
    <property type="term" value="P:endocytosis"/>
    <property type="evidence" value="ECO:0007669"/>
    <property type="project" value="TreeGrafter"/>
</dbReference>
<dbReference type="InterPro" id="IPR036598">
    <property type="entry name" value="GOLD_dom_sf"/>
</dbReference>
<dbReference type="STRING" id="212818.A0A0D1ZRN9"/>
<keyword evidence="6" id="KW-0445">Lipid transport</keyword>
<proteinExistence type="inferred from homology"/>
<dbReference type="HOGENOM" id="CLU_007105_4_0_1"/>
<dbReference type="CDD" id="cd13289">
    <property type="entry name" value="PH_Osh3p_yeast"/>
    <property type="match status" value="1"/>
</dbReference>
<dbReference type="SMART" id="SM00233">
    <property type="entry name" value="PH"/>
    <property type="match status" value="1"/>
</dbReference>
<comment type="subcellular location">
    <subcellularLocation>
        <location evidence="1">Cytoplasm</location>
    </subcellularLocation>
</comment>
<dbReference type="Gene3D" id="3.30.70.3490">
    <property type="match status" value="1"/>
</dbReference>
<feature type="compositionally biased region" description="Basic and acidic residues" evidence="8">
    <location>
        <begin position="892"/>
        <end position="928"/>
    </location>
</feature>
<dbReference type="GO" id="GO:0032541">
    <property type="term" value="C:cortical endoplasmic reticulum"/>
    <property type="evidence" value="ECO:0007669"/>
    <property type="project" value="TreeGrafter"/>
</dbReference>
<dbReference type="GO" id="GO:0120009">
    <property type="term" value="P:intermembrane lipid transfer"/>
    <property type="evidence" value="ECO:0007669"/>
    <property type="project" value="UniProtKB-ARBA"/>
</dbReference>
<dbReference type="Gene3D" id="2.40.160.120">
    <property type="match status" value="1"/>
</dbReference>
<dbReference type="RefSeq" id="XP_016228183.1">
    <property type="nucleotide sequence ID" value="XM_016364534.1"/>
</dbReference>
<keyword evidence="4" id="KW-0963">Cytoplasm</keyword>
<dbReference type="GO" id="GO:0006887">
    <property type="term" value="P:exocytosis"/>
    <property type="evidence" value="ECO:0007669"/>
    <property type="project" value="TreeGrafter"/>
</dbReference>
<evidence type="ECO:0000256" key="7">
    <source>
        <dbReference type="ARBA" id="ARBA00023121"/>
    </source>
</evidence>
<dbReference type="FunFam" id="2.30.29.30:FF:000369">
    <property type="entry name" value="Oxysterol binding protein"/>
    <property type="match status" value="1"/>
</dbReference>
<feature type="region of interest" description="Disordered" evidence="8">
    <location>
        <begin position="531"/>
        <end position="560"/>
    </location>
</feature>
<dbReference type="EMBL" id="KN847520">
    <property type="protein sequence ID" value="KIV96609.1"/>
    <property type="molecule type" value="Genomic_DNA"/>
</dbReference>
<dbReference type="SUPFAM" id="SSF144000">
    <property type="entry name" value="Oxysterol-binding protein-like"/>
    <property type="match status" value="1"/>
</dbReference>